<evidence type="ECO:0000313" key="1">
    <source>
        <dbReference type="EMBL" id="KAK5701607.1"/>
    </source>
</evidence>
<dbReference type="EMBL" id="JAVRQU010000006">
    <property type="protein sequence ID" value="KAK5701607.1"/>
    <property type="molecule type" value="Genomic_DNA"/>
</dbReference>
<accession>A0AAN8A3A5</accession>
<name>A0AAN8A3A5_9PEZI</name>
<sequence>MAKATSFLDLPPELRLEVYSYLFTALTMELVAAFNGKSEVQLARCHGSPIIHHELEVFPGIMRVNPLIRKEAGSLYRTYLTTLQRSFAHRAMKQGKGEWAMKSFVDLAMDMRSRGHMVSTKHHSAKADWHAAEKARA</sequence>
<evidence type="ECO:0000313" key="2">
    <source>
        <dbReference type="Proteomes" id="UP001310594"/>
    </source>
</evidence>
<gene>
    <name evidence="1" type="ORF">LTR97_004423</name>
</gene>
<reference evidence="1" key="1">
    <citation type="submission" date="2023-08" db="EMBL/GenBank/DDBJ databases">
        <title>Black Yeasts Isolated from many extreme environments.</title>
        <authorList>
            <person name="Coleine C."/>
            <person name="Stajich J.E."/>
            <person name="Selbmann L."/>
        </authorList>
    </citation>
    <scope>NUCLEOTIDE SEQUENCE</scope>
    <source>
        <strain evidence="1">CCFEE 5810</strain>
    </source>
</reference>
<protein>
    <submittedName>
        <fullName evidence="1">Uncharacterized protein</fullName>
    </submittedName>
</protein>
<dbReference type="Proteomes" id="UP001310594">
    <property type="component" value="Unassembled WGS sequence"/>
</dbReference>
<proteinExistence type="predicted"/>
<dbReference type="AlphaFoldDB" id="A0AAN8A3A5"/>
<organism evidence="1 2">
    <name type="scientific">Elasticomyces elasticus</name>
    <dbReference type="NCBI Taxonomy" id="574655"/>
    <lineage>
        <taxon>Eukaryota</taxon>
        <taxon>Fungi</taxon>
        <taxon>Dikarya</taxon>
        <taxon>Ascomycota</taxon>
        <taxon>Pezizomycotina</taxon>
        <taxon>Dothideomycetes</taxon>
        <taxon>Dothideomycetidae</taxon>
        <taxon>Mycosphaerellales</taxon>
        <taxon>Teratosphaeriaceae</taxon>
        <taxon>Elasticomyces</taxon>
    </lineage>
</organism>
<comment type="caution">
    <text evidence="1">The sequence shown here is derived from an EMBL/GenBank/DDBJ whole genome shotgun (WGS) entry which is preliminary data.</text>
</comment>